<comment type="caution">
    <text evidence="2">The sequence shown here is derived from an EMBL/GenBank/DDBJ whole genome shotgun (WGS) entry which is preliminary data.</text>
</comment>
<dbReference type="EMBL" id="BJUY01000002">
    <property type="protein sequence ID" value="GEK90712.1"/>
    <property type="molecule type" value="Genomic_DNA"/>
</dbReference>
<dbReference type="AlphaFoldDB" id="A0A511ASJ2"/>
<dbReference type="SUPFAM" id="SSF109797">
    <property type="entry name" value="Bacteriocin immunity protein-like"/>
    <property type="match status" value="1"/>
</dbReference>
<dbReference type="Gene3D" id="1.20.1440.50">
    <property type="entry name" value="Ta0600-like"/>
    <property type="match status" value="1"/>
</dbReference>
<evidence type="ECO:0000313" key="2">
    <source>
        <dbReference type="EMBL" id="GEK90712.1"/>
    </source>
</evidence>
<reference evidence="2 3" key="1">
    <citation type="submission" date="2019-07" db="EMBL/GenBank/DDBJ databases">
        <title>Whole genome shotgun sequence of Alkalibacterium kapii NBRC 103247.</title>
        <authorList>
            <person name="Hosoyama A."/>
            <person name="Uohara A."/>
            <person name="Ohji S."/>
            <person name="Ichikawa N."/>
        </authorList>
    </citation>
    <scope>NUCLEOTIDE SEQUENCE [LARGE SCALE GENOMIC DNA]</scope>
    <source>
        <strain evidence="2 3">NBRC 103247</strain>
    </source>
</reference>
<dbReference type="RefSeq" id="WP_146923140.1">
    <property type="nucleotide sequence ID" value="NZ_BJUY01000002.1"/>
</dbReference>
<dbReference type="InterPro" id="IPR023130">
    <property type="entry name" value="Ta0600-like_sf"/>
</dbReference>
<dbReference type="Proteomes" id="UP000321662">
    <property type="component" value="Unassembled WGS sequence"/>
</dbReference>
<dbReference type="OrthoDB" id="2166051at2"/>
<dbReference type="InterPro" id="IPR015046">
    <property type="entry name" value="LciA_Immunity-like"/>
</dbReference>
<evidence type="ECO:0000256" key="1">
    <source>
        <dbReference type="ARBA" id="ARBA00023025"/>
    </source>
</evidence>
<name>A0A511ASJ2_9LACT</name>
<evidence type="ECO:0000313" key="3">
    <source>
        <dbReference type="Proteomes" id="UP000321662"/>
    </source>
</evidence>
<evidence type="ECO:0008006" key="4">
    <source>
        <dbReference type="Google" id="ProtNLM"/>
    </source>
</evidence>
<proteinExistence type="predicted"/>
<keyword evidence="3" id="KW-1185">Reference proteome</keyword>
<dbReference type="GO" id="GO:0030153">
    <property type="term" value="P:bacteriocin immunity"/>
    <property type="evidence" value="ECO:0007669"/>
    <property type="project" value="UniProtKB-KW"/>
</dbReference>
<organism evidence="2 3">
    <name type="scientific">Alkalibacterium kapii</name>
    <dbReference type="NCBI Taxonomy" id="426704"/>
    <lineage>
        <taxon>Bacteria</taxon>
        <taxon>Bacillati</taxon>
        <taxon>Bacillota</taxon>
        <taxon>Bacilli</taxon>
        <taxon>Lactobacillales</taxon>
        <taxon>Carnobacteriaceae</taxon>
        <taxon>Alkalibacterium</taxon>
    </lineage>
</organism>
<keyword evidence="1" id="KW-0079">Bacteriocin immunity</keyword>
<dbReference type="Pfam" id="PF08951">
    <property type="entry name" value="EntA_Immun"/>
    <property type="match status" value="1"/>
</dbReference>
<protein>
    <recommendedName>
        <fullName evidence="4">Bacteriocin immunity protein</fullName>
    </recommendedName>
</protein>
<sequence length="102" mass="12060">MSEKEKREKLMDAMSAAYSDPEVKKERYIHQLILDLAKQLNKGKDAHAVYFHLSQELRGYALGNNSKMPESLSNLYELARDNQQDYRKSYFKPFWKNKDEVV</sequence>
<accession>A0A511ASJ2</accession>
<gene>
    <name evidence="2" type="ORF">AKA01nite_03340</name>
</gene>